<keyword evidence="5" id="KW-0804">Transcription</keyword>
<evidence type="ECO:0000256" key="4">
    <source>
        <dbReference type="ARBA" id="ARBA00023125"/>
    </source>
</evidence>
<evidence type="ECO:0000313" key="8">
    <source>
        <dbReference type="Proteomes" id="UP001652620"/>
    </source>
</evidence>
<dbReference type="KEGG" id="bdr:105225566"/>
<dbReference type="RefSeq" id="XP_011202396.2">
    <property type="nucleotide sequence ID" value="XM_011204094.4"/>
</dbReference>
<keyword evidence="3" id="KW-0805">Transcription regulation</keyword>
<dbReference type="Pfam" id="PF13873">
    <property type="entry name" value="Myb_DNA-bind_5"/>
    <property type="match status" value="1"/>
</dbReference>
<dbReference type="PANTHER" id="PTHR23098">
    <property type="entry name" value="AGAP001331-PA-RELATED"/>
    <property type="match status" value="1"/>
</dbReference>
<sequence>MLKLVSCFMSSELFEENETSNMGKHKTQTQDNVFVEFMKLNQDLARGFIKGDRTKAADKWHALVCKLNAAGPPIKDIAGWKKVWLDWKMHIRKKLAHNKKEGKATGGGPYDQTVILPIEEEVAKICGLFEMVNGLEGALTFGVPEEHTEAENVSQRTEEPIQTETPIVEEVAEPTPKRRKLGPETSNVQCLDEVCAAQLDTMKTIATSLQKLITHQEEHNRQQLEHHRIIQKIEAEKLEVLKRLINNNV</sequence>
<dbReference type="GO" id="GO:0003677">
    <property type="term" value="F:DNA binding"/>
    <property type="evidence" value="ECO:0007669"/>
    <property type="project" value="UniProtKB-KW"/>
</dbReference>
<dbReference type="OrthoDB" id="8053018at2759"/>
<dbReference type="Proteomes" id="UP001652620">
    <property type="component" value="Chromosome 2"/>
</dbReference>
<evidence type="ECO:0000256" key="2">
    <source>
        <dbReference type="ARBA" id="ARBA00016807"/>
    </source>
</evidence>
<dbReference type="AlphaFoldDB" id="A0A6I9UWI5"/>
<name>A0A6I9UWI5_BACDO</name>
<dbReference type="PANTHER" id="PTHR23098:SF16">
    <property type="entry name" value="REGULATORY PROTEIN ZESTE"/>
    <property type="match status" value="1"/>
</dbReference>
<dbReference type="GO" id="GO:0005634">
    <property type="term" value="C:nucleus"/>
    <property type="evidence" value="ECO:0007669"/>
    <property type="project" value="TreeGrafter"/>
</dbReference>
<keyword evidence="4" id="KW-0238">DNA-binding</keyword>
<dbReference type="InParanoid" id="A0A6I9UWI5"/>
<evidence type="ECO:0000256" key="3">
    <source>
        <dbReference type="ARBA" id="ARBA00023015"/>
    </source>
</evidence>
<protein>
    <recommendedName>
        <fullName evidence="2">Regulatory protein zeste</fullName>
    </recommendedName>
</protein>
<organism evidence="8 9">
    <name type="scientific">Bactrocera dorsalis</name>
    <name type="common">Oriental fruit fly</name>
    <name type="synonym">Dacus dorsalis</name>
    <dbReference type="NCBI Taxonomy" id="27457"/>
    <lineage>
        <taxon>Eukaryota</taxon>
        <taxon>Metazoa</taxon>
        <taxon>Ecdysozoa</taxon>
        <taxon>Arthropoda</taxon>
        <taxon>Hexapoda</taxon>
        <taxon>Insecta</taxon>
        <taxon>Pterygota</taxon>
        <taxon>Neoptera</taxon>
        <taxon>Endopterygota</taxon>
        <taxon>Diptera</taxon>
        <taxon>Brachycera</taxon>
        <taxon>Muscomorpha</taxon>
        <taxon>Tephritoidea</taxon>
        <taxon>Tephritidae</taxon>
        <taxon>Bactrocera</taxon>
        <taxon>Bactrocera</taxon>
    </lineage>
</organism>
<evidence type="ECO:0000256" key="5">
    <source>
        <dbReference type="ARBA" id="ARBA00023163"/>
    </source>
</evidence>
<feature type="domain" description="Myb/SANT-like DNA-binding" evidence="7">
    <location>
        <begin position="27"/>
        <end position="97"/>
    </location>
</feature>
<evidence type="ECO:0000313" key="9">
    <source>
        <dbReference type="RefSeq" id="XP_011202396.2"/>
    </source>
</evidence>
<dbReference type="InterPro" id="IPR028002">
    <property type="entry name" value="Myb_DNA-bind_5"/>
</dbReference>
<comment type="function">
    <text evidence="6">Involved in transvection phenomena (= synapsis-dependent gene expression), where the synaptic pairing of chromosomes carrying genes with which zeste interacts influences the expression of these genes. Zeste binds to DNA and stimulates transcription from a nearby promoter.</text>
</comment>
<comment type="subunit">
    <text evidence="1">Self-associates forming complexes of several hundred monomers.</text>
</comment>
<evidence type="ECO:0000256" key="6">
    <source>
        <dbReference type="ARBA" id="ARBA00025466"/>
    </source>
</evidence>
<keyword evidence="8" id="KW-1185">Reference proteome</keyword>
<evidence type="ECO:0000256" key="1">
    <source>
        <dbReference type="ARBA" id="ARBA00011764"/>
    </source>
</evidence>
<evidence type="ECO:0000259" key="7">
    <source>
        <dbReference type="Pfam" id="PF13873"/>
    </source>
</evidence>
<dbReference type="GeneID" id="105225566"/>
<accession>A0A6I9UWI5</accession>
<reference evidence="8" key="1">
    <citation type="submission" date="2025-05" db="UniProtKB">
        <authorList>
            <consortium name="RefSeq"/>
        </authorList>
    </citation>
    <scope>NUCLEOTIDE SEQUENCE [LARGE SCALE GENOMIC DNA]</scope>
</reference>
<reference evidence="9" key="2">
    <citation type="submission" date="2025-08" db="UniProtKB">
        <authorList>
            <consortium name="RefSeq"/>
        </authorList>
    </citation>
    <scope>IDENTIFICATION</scope>
    <source>
        <tissue evidence="9">Adult</tissue>
    </source>
</reference>
<proteinExistence type="predicted"/>
<gene>
    <name evidence="9" type="primary">LOC105225566</name>
</gene>